<proteinExistence type="inferred from homology"/>
<dbReference type="GO" id="GO:0006900">
    <property type="term" value="P:vesicle budding from membrane"/>
    <property type="evidence" value="ECO:0007669"/>
    <property type="project" value="TreeGrafter"/>
</dbReference>
<evidence type="ECO:0000256" key="2">
    <source>
        <dbReference type="ARBA" id="ARBA00006190"/>
    </source>
</evidence>
<feature type="transmembrane region" description="Helical" evidence="8">
    <location>
        <begin position="879"/>
        <end position="896"/>
    </location>
</feature>
<feature type="transmembrane region" description="Helical" evidence="8">
    <location>
        <begin position="931"/>
        <end position="950"/>
    </location>
</feature>
<dbReference type="PANTHER" id="PTHR22761:SF5">
    <property type="entry name" value="CHARGED MULTIVESICULAR BODY PROTEIN 6"/>
    <property type="match status" value="1"/>
</dbReference>
<keyword evidence="4" id="KW-0967">Endosome</keyword>
<dbReference type="GO" id="GO:0015031">
    <property type="term" value="P:protein transport"/>
    <property type="evidence" value="ECO:0007669"/>
    <property type="project" value="UniProtKB-KW"/>
</dbReference>
<gene>
    <name evidence="9" type="primary">VPS20</name>
    <name evidence="9" type="ORF">BGZ70_002331</name>
</gene>
<keyword evidence="5" id="KW-0653">Protein transport</keyword>
<feature type="transmembrane region" description="Helical" evidence="8">
    <location>
        <begin position="902"/>
        <end position="919"/>
    </location>
</feature>
<dbReference type="EMBL" id="JAAAHY010000156">
    <property type="protein sequence ID" value="KAF9966443.1"/>
    <property type="molecule type" value="Genomic_DNA"/>
</dbReference>
<keyword evidence="10" id="KW-1185">Reference proteome</keyword>
<feature type="region of interest" description="Disordered" evidence="7">
    <location>
        <begin position="442"/>
        <end position="474"/>
    </location>
</feature>
<organism evidence="9 10">
    <name type="scientific">Mortierella alpina</name>
    <name type="common">Oleaginous fungus</name>
    <name type="synonym">Mortierella renispora</name>
    <dbReference type="NCBI Taxonomy" id="64518"/>
    <lineage>
        <taxon>Eukaryota</taxon>
        <taxon>Fungi</taxon>
        <taxon>Fungi incertae sedis</taxon>
        <taxon>Mucoromycota</taxon>
        <taxon>Mortierellomycotina</taxon>
        <taxon>Mortierellomycetes</taxon>
        <taxon>Mortierellales</taxon>
        <taxon>Mortierellaceae</taxon>
        <taxon>Mortierella</taxon>
    </lineage>
</organism>
<protein>
    <submittedName>
        <fullName evidence="9">Vacuolar protein sorting-associated protein 20</fullName>
    </submittedName>
</protein>
<name>A0A9P6JBQ6_MORAP</name>
<dbReference type="Gene3D" id="1.10.287.1060">
    <property type="entry name" value="ESAT-6-like"/>
    <property type="match status" value="1"/>
</dbReference>
<accession>A0A9P6JBQ6</accession>
<evidence type="ECO:0000256" key="6">
    <source>
        <dbReference type="ARBA" id="ARBA00023136"/>
    </source>
</evidence>
<feature type="transmembrane region" description="Helical" evidence="8">
    <location>
        <begin position="271"/>
        <end position="295"/>
    </location>
</feature>
<comment type="caution">
    <text evidence="9">The sequence shown here is derived from an EMBL/GenBank/DDBJ whole genome shotgun (WGS) entry which is preliminary data.</text>
</comment>
<sequence>MGSSASKGSKITAHDRAILDLKVQRDKLKQYHKRLDLVIAKELALAKRHLANGEKKNALLALRRKKFQEGLLEKTQLQMTNLDELTFSIEQALVEKQVFEGLAAGNQVLKELQKEMSLSDVEKLMDETAESIAYQNEIDELLSTRLSVAEEEDIEKELDAMVEEETKAKLPSIPAPSEQERQLEAQEQEEPGKGTPTLTPAASVKYDSALPMRDLSKRGQRSVLEHSDSKLNTTGASGHMGPTTAEAKGVGDKRGDQAFERATGEEELWEFIVGWCLIGCVFTGAALIVAANIMAQGNNSPETAWTFDADDGDNLMDTIVANVMKMAMGIRDVGDQLMEHGIFVFVVGINGFVLVRQRVFGRWRRYQTGLLEEDVLGPKSFRPAAMDEERLTDPSQLMNERGSLFSEHYKGEGTAIQTGGDLCPPQDSVSPMSRDEIRAAASATSVSTSCGSDGYQKRSTVDARMPKSGDEDNDSPDFRTMSFLAWFNYLQVGILIIEFLQLFSFPLRELLEYYRQVEKTSVLHASVQGVLNAFSTAAAAVADPSADPSAADQSHDLDTNLAQTVKQPLHTINWFEKVPLLLNTSSWPRPGPEMNVSKAEDWVQWISNITSTATNDTIAALGQEGIRNMRDRVAQVASGIALQGLVPETPSNHPKGLPQPSSSPTPCGAYSSEISGGDGDVVMQVVNSLGLQPSINTHDWYLLRFWSCFVVVLCGWVLAVSIHTWNRRCRRLRREGHSQHEAISVGWVSCFIPVVSVLYLPILSTFLSSAACQSQAIHAYARERLARLDQRPGWDGHGSFQASEILHAVVATLLDTAPTATPSAQSLLCTGPQIQPSFYLAASLVGYTLAYLLFMVFLTSFERMPTKGEICYRPNGVAVLKNLGLLLAVDYLLIQLPSQRRFRGLVSMAIMLAMACYTIRMKPCYWGKMNYWRTFSFSCVLYASLLVALLCPSPAPDKVKGDRIGGKWVMAPHLKMGSGWSLGGGPKAMLAWIAAGWVILVIVFIFVDRVFLRHWAKRAKQRQELTPCSRT</sequence>
<dbReference type="AlphaFoldDB" id="A0A9P6JBQ6"/>
<evidence type="ECO:0000256" key="1">
    <source>
        <dbReference type="ARBA" id="ARBA00004608"/>
    </source>
</evidence>
<feature type="region of interest" description="Disordered" evidence="7">
    <location>
        <begin position="647"/>
        <end position="669"/>
    </location>
</feature>
<feature type="transmembrane region" description="Helical" evidence="8">
    <location>
        <begin position="701"/>
        <end position="722"/>
    </location>
</feature>
<keyword evidence="8" id="KW-0812">Transmembrane</keyword>
<dbReference type="InterPro" id="IPR005024">
    <property type="entry name" value="Snf7_fam"/>
</dbReference>
<evidence type="ECO:0000256" key="8">
    <source>
        <dbReference type="SAM" id="Phobius"/>
    </source>
</evidence>
<feature type="transmembrane region" description="Helical" evidence="8">
    <location>
        <begin position="838"/>
        <end position="858"/>
    </location>
</feature>
<dbReference type="Proteomes" id="UP000738359">
    <property type="component" value="Unassembled WGS sequence"/>
</dbReference>
<keyword evidence="3" id="KW-0813">Transport</keyword>
<evidence type="ECO:0000256" key="3">
    <source>
        <dbReference type="ARBA" id="ARBA00022448"/>
    </source>
</evidence>
<comment type="similarity">
    <text evidence="2">Belongs to the SNF7 family.</text>
</comment>
<evidence type="ECO:0000256" key="7">
    <source>
        <dbReference type="SAM" id="MobiDB-lite"/>
    </source>
</evidence>
<reference evidence="9" key="1">
    <citation type="journal article" date="2020" name="Fungal Divers.">
        <title>Resolving the Mortierellaceae phylogeny through synthesis of multi-gene phylogenetics and phylogenomics.</title>
        <authorList>
            <person name="Vandepol N."/>
            <person name="Liber J."/>
            <person name="Desiro A."/>
            <person name="Na H."/>
            <person name="Kennedy M."/>
            <person name="Barry K."/>
            <person name="Grigoriev I.V."/>
            <person name="Miller A.N."/>
            <person name="O'Donnell K."/>
            <person name="Stajich J.E."/>
            <person name="Bonito G."/>
        </authorList>
    </citation>
    <scope>NUCLEOTIDE SEQUENCE</scope>
    <source>
        <strain evidence="9">CK1249</strain>
    </source>
</reference>
<feature type="region of interest" description="Disordered" evidence="7">
    <location>
        <begin position="164"/>
        <end position="253"/>
    </location>
</feature>
<dbReference type="GO" id="GO:0032511">
    <property type="term" value="P:late endosome to vacuole transport via multivesicular body sorting pathway"/>
    <property type="evidence" value="ECO:0007669"/>
    <property type="project" value="TreeGrafter"/>
</dbReference>
<feature type="transmembrane region" description="Helical" evidence="8">
    <location>
        <begin position="989"/>
        <end position="1012"/>
    </location>
</feature>
<keyword evidence="8" id="KW-1133">Transmembrane helix</keyword>
<feature type="transmembrane region" description="Helical" evidence="8">
    <location>
        <begin position="742"/>
        <end position="762"/>
    </location>
</feature>
<dbReference type="PANTHER" id="PTHR22761">
    <property type="entry name" value="CHARGED MULTIVESICULAR BODY PROTEIN"/>
    <property type="match status" value="1"/>
</dbReference>
<evidence type="ECO:0000313" key="9">
    <source>
        <dbReference type="EMBL" id="KAF9966443.1"/>
    </source>
</evidence>
<evidence type="ECO:0000256" key="5">
    <source>
        <dbReference type="ARBA" id="ARBA00022927"/>
    </source>
</evidence>
<feature type="compositionally biased region" description="Basic and acidic residues" evidence="7">
    <location>
        <begin position="455"/>
        <end position="470"/>
    </location>
</feature>
<feature type="transmembrane region" description="Helical" evidence="8">
    <location>
        <begin position="337"/>
        <end position="355"/>
    </location>
</feature>
<dbReference type="GO" id="GO:0000815">
    <property type="term" value="C:ESCRT III complex"/>
    <property type="evidence" value="ECO:0007669"/>
    <property type="project" value="TreeGrafter"/>
</dbReference>
<feature type="transmembrane region" description="Helical" evidence="8">
    <location>
        <begin position="483"/>
        <end position="503"/>
    </location>
</feature>
<dbReference type="GO" id="GO:0005771">
    <property type="term" value="C:multivesicular body"/>
    <property type="evidence" value="ECO:0007669"/>
    <property type="project" value="TreeGrafter"/>
</dbReference>
<comment type="subcellular location">
    <subcellularLocation>
        <location evidence="1">Endosome membrane</location>
    </subcellularLocation>
</comment>
<dbReference type="Pfam" id="PF03357">
    <property type="entry name" value="Snf7"/>
    <property type="match status" value="1"/>
</dbReference>
<keyword evidence="6 8" id="KW-0472">Membrane</keyword>
<evidence type="ECO:0000313" key="10">
    <source>
        <dbReference type="Proteomes" id="UP000738359"/>
    </source>
</evidence>
<dbReference type="OrthoDB" id="441172at2759"/>
<evidence type="ECO:0000256" key="4">
    <source>
        <dbReference type="ARBA" id="ARBA00022753"/>
    </source>
</evidence>